<sequence>REMQTTSRYASRTSASLGEGHSFIALRFGTCTANRSKKYVTPCISIIAVETATLLAGSGPEASIEDINYGGDLTNEIDDQ</sequence>
<dbReference type="RefSeq" id="WP_176414883.1">
    <property type="nucleotide sequence ID" value="NZ_FZNZ01000064.1"/>
</dbReference>
<dbReference type="EMBL" id="FZNZ01000064">
    <property type="protein sequence ID" value="SNS18840.1"/>
    <property type="molecule type" value="Genomic_DNA"/>
</dbReference>
<gene>
    <name evidence="1" type="ORF">SAMN06265364_1646</name>
</gene>
<dbReference type="Proteomes" id="UP000198427">
    <property type="component" value="Unassembled WGS sequence"/>
</dbReference>
<reference evidence="1 2" key="1">
    <citation type="submission" date="2017-06" db="EMBL/GenBank/DDBJ databases">
        <authorList>
            <person name="Varghese N."/>
            <person name="Submissions S."/>
        </authorList>
    </citation>
    <scope>NUCLEOTIDE SEQUENCE [LARGE SCALE GENOMIC DNA]</scope>
    <source>
        <strain evidence="1 2">DSM 26989</strain>
    </source>
</reference>
<evidence type="ECO:0000313" key="2">
    <source>
        <dbReference type="Proteomes" id="UP000198427"/>
    </source>
</evidence>
<protein>
    <submittedName>
        <fullName evidence="1">Uncharacterized protein</fullName>
    </submittedName>
</protein>
<evidence type="ECO:0000313" key="1">
    <source>
        <dbReference type="EMBL" id="SNS18840.1"/>
    </source>
</evidence>
<keyword evidence="2" id="KW-1185">Reference proteome</keyword>
<comment type="caution">
    <text evidence="1">The sequence shown here is derived from an EMBL/GenBank/DDBJ whole genome shotgun (WGS) entry which is preliminary data.</text>
</comment>
<feature type="non-terminal residue" evidence="1">
    <location>
        <position position="1"/>
    </location>
</feature>
<organism evidence="1 2">
    <name type="scientific">Prevotella jejuni</name>
    <dbReference type="NCBI Taxonomy" id="1177574"/>
    <lineage>
        <taxon>Bacteria</taxon>
        <taxon>Pseudomonadati</taxon>
        <taxon>Bacteroidota</taxon>
        <taxon>Bacteroidia</taxon>
        <taxon>Bacteroidales</taxon>
        <taxon>Prevotellaceae</taxon>
        <taxon>Prevotella</taxon>
    </lineage>
</organism>
<accession>A0AA94LMB8</accession>
<name>A0AA94LMB8_9BACT</name>
<dbReference type="AlphaFoldDB" id="A0AA94LMB8"/>
<proteinExistence type="predicted"/>